<evidence type="ECO:0000313" key="1">
    <source>
        <dbReference type="EMBL" id="OHX67459.1"/>
    </source>
</evidence>
<dbReference type="STRING" id="915059.NH26_14450"/>
<dbReference type="OrthoDB" id="974738at2"/>
<evidence type="ECO:0000313" key="2">
    <source>
        <dbReference type="Proteomes" id="UP000179797"/>
    </source>
</evidence>
<dbReference type="EMBL" id="JRYR02000001">
    <property type="protein sequence ID" value="OHX67459.1"/>
    <property type="molecule type" value="Genomic_DNA"/>
</dbReference>
<name>A0A1S1Z2G6_FLAPC</name>
<organism evidence="1 2">
    <name type="scientific">Flammeovirga pacifica</name>
    <dbReference type="NCBI Taxonomy" id="915059"/>
    <lineage>
        <taxon>Bacteria</taxon>
        <taxon>Pseudomonadati</taxon>
        <taxon>Bacteroidota</taxon>
        <taxon>Cytophagia</taxon>
        <taxon>Cytophagales</taxon>
        <taxon>Flammeovirgaceae</taxon>
        <taxon>Flammeovirga</taxon>
    </lineage>
</organism>
<proteinExistence type="predicted"/>
<dbReference type="Proteomes" id="UP000179797">
    <property type="component" value="Unassembled WGS sequence"/>
</dbReference>
<gene>
    <name evidence="1" type="ORF">NH26_14450</name>
</gene>
<sequence length="379" mass="42654">MMKFTQVLLAILYLFLFESEMLLASEVPDSTEVVTPQKEMNVPKFTYQFSGRIHKSLMMVNDGGGSLEGPYVMDSDQSPSRLKLLVQNKDSSPFFLGANIEVGLHSKRPSHISQEQTNPEPVIRIMASELTFGHEKYGYIDIGIGLTSSTMFLETDLSGIANSNLLIVGLASQGLYFRDRETGELSDTQIVDYYYTTGRMLITDRVRYRSPILFDGFQIQGGVATDGKWDAAARYFKTYEKWDFRSYISYEHAPSPAFTGRMVVGVSGKHHASGVSVSSLFSNGGVTENYRKPYAYTIRLGIEKNWWKYGSTSFAFDYSDGRNIRNAYDKAESIGAFVQQKVTSLNFDVYAGLRTYKVYSPQEKLMPIQTATLGMVFVF</sequence>
<protein>
    <recommendedName>
        <fullName evidence="3">Porin domain-containing protein</fullName>
    </recommendedName>
</protein>
<evidence type="ECO:0008006" key="3">
    <source>
        <dbReference type="Google" id="ProtNLM"/>
    </source>
</evidence>
<dbReference type="AlphaFoldDB" id="A0A1S1Z2G6"/>
<comment type="caution">
    <text evidence="1">The sequence shown here is derived from an EMBL/GenBank/DDBJ whole genome shotgun (WGS) entry which is preliminary data.</text>
</comment>
<keyword evidence="2" id="KW-1185">Reference proteome</keyword>
<dbReference type="RefSeq" id="WP_044227278.1">
    <property type="nucleotide sequence ID" value="NZ_JRYR02000001.1"/>
</dbReference>
<accession>A0A1S1Z2G6</accession>
<dbReference type="SUPFAM" id="SSF56935">
    <property type="entry name" value="Porins"/>
    <property type="match status" value="1"/>
</dbReference>
<reference evidence="1 2" key="1">
    <citation type="journal article" date="2012" name="Int. J. Syst. Evol. Microbiol.">
        <title>Flammeovirga pacifica sp. nov., isolated from deep-sea sediment.</title>
        <authorList>
            <person name="Xu H."/>
            <person name="Fu Y."/>
            <person name="Yang N."/>
            <person name="Ding Z."/>
            <person name="Lai Q."/>
            <person name="Zeng R."/>
        </authorList>
    </citation>
    <scope>NUCLEOTIDE SEQUENCE [LARGE SCALE GENOMIC DNA]</scope>
    <source>
        <strain evidence="2">DSM 24597 / LMG 26175 / WPAGA1</strain>
    </source>
</reference>